<dbReference type="EMBL" id="SJTH01000119">
    <property type="protein sequence ID" value="TCJ00432.1"/>
    <property type="molecule type" value="Genomic_DNA"/>
</dbReference>
<gene>
    <name evidence="1" type="ORF">E0Y62_26875</name>
</gene>
<dbReference type="AlphaFoldDB" id="A0A4R1AR13"/>
<comment type="caution">
    <text evidence="1">The sequence shown here is derived from an EMBL/GenBank/DDBJ whole genome shotgun (WGS) entry which is preliminary data.</text>
</comment>
<dbReference type="Proteomes" id="UP000293846">
    <property type="component" value="Unassembled WGS sequence"/>
</dbReference>
<keyword evidence="2" id="KW-1185">Reference proteome</keyword>
<proteinExistence type="predicted"/>
<reference evidence="1 2" key="1">
    <citation type="submission" date="2019-03" db="EMBL/GenBank/DDBJ databases">
        <authorList>
            <person name="Jensen L."/>
            <person name="Storgaard J."/>
            <person name="Sulaj E."/>
            <person name="Schramm A."/>
            <person name="Marshall I.P.G."/>
        </authorList>
    </citation>
    <scope>NUCLEOTIDE SEQUENCE [LARGE SCALE GENOMIC DNA]</scope>
    <source>
        <strain evidence="1 2">2017H2G3</strain>
    </source>
</reference>
<dbReference type="OrthoDB" id="2964670at2"/>
<organism evidence="1 2">
    <name type="scientific">Cytobacillus praedii</name>
    <dbReference type="NCBI Taxonomy" id="1742358"/>
    <lineage>
        <taxon>Bacteria</taxon>
        <taxon>Bacillati</taxon>
        <taxon>Bacillota</taxon>
        <taxon>Bacilli</taxon>
        <taxon>Bacillales</taxon>
        <taxon>Bacillaceae</taxon>
        <taxon>Cytobacillus</taxon>
    </lineage>
</organism>
<evidence type="ECO:0000313" key="2">
    <source>
        <dbReference type="Proteomes" id="UP000293846"/>
    </source>
</evidence>
<accession>A0A4R1AR13</accession>
<evidence type="ECO:0000313" key="1">
    <source>
        <dbReference type="EMBL" id="TCJ00432.1"/>
    </source>
</evidence>
<sequence length="427" mass="49278">MTNLSLLRLKVLLIISTLVILSGSFLFSNSVKAARIPSNSMIQELPVKYDKESAFYSINIGNRKGTLLLRLDPPKIERNVEWLNWSRTKPLGIGYYITSDFEDRLNDEFMIDGFFNNPRLDKKYDIRYSEDIGWQEFSSFNYPNYYLGLAVHIKKKFNNEGVYYFGGNYLRESGQLKAYFYEDFYVAEKAVNTIKEIKDGGTFPLFHKVMWGKTELISGQLGKVTVKQPTILWKRLNNGKLEKVRNIKVGEEYRVYRYFDEKNGYYGVGGGMVVEKNPSIIKYETPSKINLKLVEIMYGKRGSKEDTSFTFPTKIDRSPQIIESIKGIFPSGTNISGKNSGFTAIYYSEEWNIWHYYNSGGYGFTIYDNEKDVEIASKVLIKLNVYTGKESELNKAITDVIKENTNKILDNLNIEKDDNNIFISLVK</sequence>
<protein>
    <submittedName>
        <fullName evidence="1">Uncharacterized protein</fullName>
    </submittedName>
</protein>
<dbReference type="RefSeq" id="WP_131239655.1">
    <property type="nucleotide sequence ID" value="NZ_SJTH01000119.1"/>
</dbReference>
<name>A0A4R1AR13_9BACI</name>